<dbReference type="SMART" id="SM01209">
    <property type="entry name" value="GARS_A"/>
    <property type="match status" value="1"/>
</dbReference>
<organism evidence="15 16">
    <name type="scientific">Cerasicoccus arenae</name>
    <dbReference type="NCBI Taxonomy" id="424488"/>
    <lineage>
        <taxon>Bacteria</taxon>
        <taxon>Pseudomonadati</taxon>
        <taxon>Verrucomicrobiota</taxon>
        <taxon>Opitutia</taxon>
        <taxon>Puniceicoccales</taxon>
        <taxon>Cerasicoccaceae</taxon>
        <taxon>Cerasicoccus</taxon>
    </lineage>
</organism>
<comment type="cofactor">
    <cofactor evidence="1">
        <name>Mn(2+)</name>
        <dbReference type="ChEBI" id="CHEBI:29035"/>
    </cofactor>
</comment>
<keyword evidence="5 12" id="KW-0436">Ligase</keyword>
<dbReference type="InterPro" id="IPR000115">
    <property type="entry name" value="PRibGlycinamide_synth"/>
</dbReference>
<dbReference type="PANTHER" id="PTHR43472:SF1">
    <property type="entry name" value="PHOSPHORIBOSYLAMINE--GLYCINE LIGASE, CHLOROPLASTIC"/>
    <property type="match status" value="1"/>
</dbReference>
<dbReference type="GO" id="GO:0006189">
    <property type="term" value="P:'de novo' IMP biosynthetic process"/>
    <property type="evidence" value="ECO:0007669"/>
    <property type="project" value="UniProtKB-UniRule"/>
</dbReference>
<dbReference type="GO" id="GO:0004637">
    <property type="term" value="F:phosphoribosylamine-glycine ligase activity"/>
    <property type="evidence" value="ECO:0007669"/>
    <property type="project" value="UniProtKB-UniRule"/>
</dbReference>
<dbReference type="InterPro" id="IPR020560">
    <property type="entry name" value="PRibGlycinamide_synth_C-dom"/>
</dbReference>
<dbReference type="InterPro" id="IPR016185">
    <property type="entry name" value="PreATP-grasp_dom_sf"/>
</dbReference>
<dbReference type="Pfam" id="PF02844">
    <property type="entry name" value="GARS_N"/>
    <property type="match status" value="1"/>
</dbReference>
<feature type="domain" description="ATP-grasp" evidence="14">
    <location>
        <begin position="107"/>
        <end position="314"/>
    </location>
</feature>
<dbReference type="PANTHER" id="PTHR43472">
    <property type="entry name" value="PHOSPHORIBOSYLAMINE--GLYCINE LIGASE"/>
    <property type="match status" value="1"/>
</dbReference>
<comment type="caution">
    <text evidence="15">The sequence shown here is derived from an EMBL/GenBank/DDBJ whole genome shotgun (WGS) entry which is preliminary data.</text>
</comment>
<evidence type="ECO:0000256" key="9">
    <source>
        <dbReference type="ARBA" id="ARBA00038345"/>
    </source>
</evidence>
<evidence type="ECO:0000259" key="14">
    <source>
        <dbReference type="PROSITE" id="PS50975"/>
    </source>
</evidence>
<dbReference type="SUPFAM" id="SSF51246">
    <property type="entry name" value="Rudiment single hybrid motif"/>
    <property type="match status" value="1"/>
</dbReference>
<dbReference type="InterPro" id="IPR037123">
    <property type="entry name" value="PRibGlycinamide_synth_C_sf"/>
</dbReference>
<comment type="catalytic activity">
    <reaction evidence="12">
        <text>5-phospho-beta-D-ribosylamine + glycine + ATP = N(1)-(5-phospho-beta-D-ribosyl)glycinamide + ADP + phosphate + H(+)</text>
        <dbReference type="Rhea" id="RHEA:17453"/>
        <dbReference type="ChEBI" id="CHEBI:15378"/>
        <dbReference type="ChEBI" id="CHEBI:30616"/>
        <dbReference type="ChEBI" id="CHEBI:43474"/>
        <dbReference type="ChEBI" id="CHEBI:57305"/>
        <dbReference type="ChEBI" id="CHEBI:58681"/>
        <dbReference type="ChEBI" id="CHEBI:143788"/>
        <dbReference type="ChEBI" id="CHEBI:456216"/>
        <dbReference type="EC" id="6.3.4.13"/>
    </reaction>
</comment>
<comment type="pathway">
    <text evidence="3 12">Purine metabolism; IMP biosynthesis via de novo pathway; N(1)-(5-phospho-D-ribosyl)glycinamide from 5-phospho-alpha-D-ribose 1-diphosphate: step 2/2.</text>
</comment>
<keyword evidence="8 13" id="KW-0067">ATP-binding</keyword>
<dbReference type="Gene3D" id="3.40.50.20">
    <property type="match status" value="1"/>
</dbReference>
<evidence type="ECO:0000313" key="16">
    <source>
        <dbReference type="Proteomes" id="UP000642829"/>
    </source>
</evidence>
<evidence type="ECO:0000256" key="2">
    <source>
        <dbReference type="ARBA" id="ARBA00001946"/>
    </source>
</evidence>
<dbReference type="EMBL" id="BMXG01000019">
    <property type="protein sequence ID" value="GHC08369.1"/>
    <property type="molecule type" value="Genomic_DNA"/>
</dbReference>
<evidence type="ECO:0000256" key="8">
    <source>
        <dbReference type="ARBA" id="ARBA00022840"/>
    </source>
</evidence>
<dbReference type="InterPro" id="IPR020562">
    <property type="entry name" value="PRibGlycinamide_synth_N"/>
</dbReference>
<evidence type="ECO:0000256" key="1">
    <source>
        <dbReference type="ARBA" id="ARBA00001936"/>
    </source>
</evidence>
<dbReference type="InterPro" id="IPR011761">
    <property type="entry name" value="ATP-grasp"/>
</dbReference>
<dbReference type="InterPro" id="IPR020561">
    <property type="entry name" value="PRibGlycinamid_synth_ATP-grasp"/>
</dbReference>
<dbReference type="AlphaFoldDB" id="A0A8J3DC57"/>
<dbReference type="Pfam" id="PF01071">
    <property type="entry name" value="GARS_A"/>
    <property type="match status" value="1"/>
</dbReference>
<dbReference type="SUPFAM" id="SSF52440">
    <property type="entry name" value="PreATP-grasp domain"/>
    <property type="match status" value="1"/>
</dbReference>
<reference evidence="15" key="2">
    <citation type="submission" date="2020-09" db="EMBL/GenBank/DDBJ databases">
        <authorList>
            <person name="Sun Q."/>
            <person name="Kim S."/>
        </authorList>
    </citation>
    <scope>NUCLEOTIDE SEQUENCE</scope>
    <source>
        <strain evidence="15">KCTC 12870</strain>
    </source>
</reference>
<dbReference type="HAMAP" id="MF_00138">
    <property type="entry name" value="GARS"/>
    <property type="match status" value="1"/>
</dbReference>
<evidence type="ECO:0000256" key="12">
    <source>
        <dbReference type="HAMAP-Rule" id="MF_00138"/>
    </source>
</evidence>
<evidence type="ECO:0000313" key="15">
    <source>
        <dbReference type="EMBL" id="GHC08369.1"/>
    </source>
</evidence>
<dbReference type="SMART" id="SM01210">
    <property type="entry name" value="GARS_C"/>
    <property type="match status" value="1"/>
</dbReference>
<evidence type="ECO:0000256" key="5">
    <source>
        <dbReference type="ARBA" id="ARBA00022598"/>
    </source>
</evidence>
<gene>
    <name evidence="12 15" type="primary">purD</name>
    <name evidence="15" type="ORF">GCM10007047_27040</name>
</gene>
<evidence type="ECO:0000256" key="3">
    <source>
        <dbReference type="ARBA" id="ARBA00005174"/>
    </source>
</evidence>
<dbReference type="Gene3D" id="3.30.470.20">
    <property type="entry name" value="ATP-grasp fold, B domain"/>
    <property type="match status" value="1"/>
</dbReference>
<dbReference type="PROSITE" id="PS00184">
    <property type="entry name" value="GARS"/>
    <property type="match status" value="1"/>
</dbReference>
<dbReference type="Gene3D" id="3.30.1490.20">
    <property type="entry name" value="ATP-grasp fold, A domain"/>
    <property type="match status" value="1"/>
</dbReference>
<dbReference type="NCBIfam" id="TIGR00877">
    <property type="entry name" value="purD"/>
    <property type="match status" value="1"/>
</dbReference>
<proteinExistence type="inferred from homology"/>
<dbReference type="FunFam" id="3.90.600.10:FF:000001">
    <property type="entry name" value="Trifunctional purine biosynthetic protein adenosine-3"/>
    <property type="match status" value="1"/>
</dbReference>
<evidence type="ECO:0000256" key="10">
    <source>
        <dbReference type="ARBA" id="ARBA00042242"/>
    </source>
</evidence>
<dbReference type="UniPathway" id="UPA00074">
    <property type="reaction ID" value="UER00125"/>
</dbReference>
<dbReference type="GO" id="GO:0005524">
    <property type="term" value="F:ATP binding"/>
    <property type="evidence" value="ECO:0007669"/>
    <property type="project" value="UniProtKB-UniRule"/>
</dbReference>
<dbReference type="Pfam" id="PF02843">
    <property type="entry name" value="GARS_C"/>
    <property type="match status" value="1"/>
</dbReference>
<keyword evidence="6 13" id="KW-0547">Nucleotide-binding</keyword>
<comment type="similarity">
    <text evidence="9 12">Belongs to the GARS family.</text>
</comment>
<accession>A0A8J3DC57</accession>
<protein>
    <recommendedName>
        <fullName evidence="4 12">Phosphoribosylamine--glycine ligase</fullName>
        <ecNumber evidence="4 12">6.3.4.13</ecNumber>
    </recommendedName>
    <alternativeName>
        <fullName evidence="12">GARS</fullName>
    </alternativeName>
    <alternativeName>
        <fullName evidence="10 12">Glycinamide ribonucleotide synthetase</fullName>
    </alternativeName>
    <alternativeName>
        <fullName evidence="11 12">Phosphoribosylglycinamide synthetase</fullName>
    </alternativeName>
</protein>
<keyword evidence="7 12" id="KW-0658">Purine biosynthesis</keyword>
<dbReference type="PROSITE" id="PS50975">
    <property type="entry name" value="ATP_GRASP"/>
    <property type="match status" value="1"/>
</dbReference>
<sequence>MKVLVIGSGGREHSLVIACRKSPLVDEIIAAPGNGGMAMDAQCRPLDVNDSDAIVALAHEVAADLVIVGPEAPLAVGAADALRAAGFDTYGPGLDGARLEASKNFTKKFLIDNQIPTAWGEKFTDFALAVDYLRRSEYPLVIKADGLAAGKGVLICQTFEEAERGAQEMLVKNAFGEAGQEILIEEFMDGEEASIMLMVSGEDYIMLPASQDHKRAGEGDTGLNTGGMGAYAPAAVVNNTVEKKVREEIIIPTLRALKKDGIDYRGTLYVGIMVMPDGQPKVVEFNVRFGDPECQILLPLLEQDPVQLILDCARGELKPETVRVKDEYAMIVVMAAGGYPDAYRKGDVISFPAQLPDNVSIVHAGTKRTDAGEIVTAGGRVLGVVATGNTLKAAQDEAYSIVRMISWADAYFRRDIGWRQLERES</sequence>
<dbReference type="Gene3D" id="3.90.600.10">
    <property type="entry name" value="Phosphoribosylglycinamide synthetase, C-terminal domain"/>
    <property type="match status" value="1"/>
</dbReference>
<evidence type="ECO:0000256" key="13">
    <source>
        <dbReference type="PROSITE-ProRule" id="PRU00409"/>
    </source>
</evidence>
<keyword evidence="16" id="KW-1185">Reference proteome</keyword>
<evidence type="ECO:0000256" key="11">
    <source>
        <dbReference type="ARBA" id="ARBA00042864"/>
    </source>
</evidence>
<dbReference type="SUPFAM" id="SSF56059">
    <property type="entry name" value="Glutathione synthetase ATP-binding domain-like"/>
    <property type="match status" value="1"/>
</dbReference>
<dbReference type="InterPro" id="IPR013815">
    <property type="entry name" value="ATP_grasp_subdomain_1"/>
</dbReference>
<reference evidence="15" key="1">
    <citation type="journal article" date="2014" name="Int. J. Syst. Evol. Microbiol.">
        <title>Complete genome sequence of Corynebacterium casei LMG S-19264T (=DSM 44701T), isolated from a smear-ripened cheese.</title>
        <authorList>
            <consortium name="US DOE Joint Genome Institute (JGI-PGF)"/>
            <person name="Walter F."/>
            <person name="Albersmeier A."/>
            <person name="Kalinowski J."/>
            <person name="Ruckert C."/>
        </authorList>
    </citation>
    <scope>NUCLEOTIDE SEQUENCE</scope>
    <source>
        <strain evidence="15">KCTC 12870</strain>
    </source>
</reference>
<evidence type="ECO:0000256" key="6">
    <source>
        <dbReference type="ARBA" id="ARBA00022741"/>
    </source>
</evidence>
<dbReference type="InterPro" id="IPR020559">
    <property type="entry name" value="PRibGlycinamide_synth_CS"/>
</dbReference>
<dbReference type="GO" id="GO:0009113">
    <property type="term" value="P:purine nucleobase biosynthetic process"/>
    <property type="evidence" value="ECO:0007669"/>
    <property type="project" value="InterPro"/>
</dbReference>
<evidence type="ECO:0000256" key="7">
    <source>
        <dbReference type="ARBA" id="ARBA00022755"/>
    </source>
</evidence>
<dbReference type="GO" id="GO:0046872">
    <property type="term" value="F:metal ion binding"/>
    <property type="evidence" value="ECO:0007669"/>
    <property type="project" value="InterPro"/>
</dbReference>
<comment type="cofactor">
    <cofactor evidence="2">
        <name>Mg(2+)</name>
        <dbReference type="ChEBI" id="CHEBI:18420"/>
    </cofactor>
</comment>
<dbReference type="RefSeq" id="WP_189516124.1">
    <property type="nucleotide sequence ID" value="NZ_BMXG01000019.1"/>
</dbReference>
<dbReference type="InterPro" id="IPR011054">
    <property type="entry name" value="Rudment_hybrid_motif"/>
</dbReference>
<dbReference type="Proteomes" id="UP000642829">
    <property type="component" value="Unassembled WGS sequence"/>
</dbReference>
<name>A0A8J3DC57_9BACT</name>
<dbReference type="EC" id="6.3.4.13" evidence="4 12"/>
<evidence type="ECO:0000256" key="4">
    <source>
        <dbReference type="ARBA" id="ARBA00013255"/>
    </source>
</evidence>